<dbReference type="InterPro" id="IPR000322">
    <property type="entry name" value="Glyco_hydro_31_TIM"/>
</dbReference>
<keyword evidence="5 6" id="KW-0326">Glycosidase</keyword>
<dbReference type="OrthoDB" id="3237269at2759"/>
<evidence type="ECO:0000256" key="6">
    <source>
        <dbReference type="RuleBase" id="RU361185"/>
    </source>
</evidence>
<evidence type="ECO:0000256" key="2">
    <source>
        <dbReference type="ARBA" id="ARBA00022729"/>
    </source>
</evidence>
<sequence length="139" mass="16306">MLGYHQSRWNYNDQQDVASVQDIFDQHNIPLDTIWLDIEYADDKRYFTWDKTRFPHPKAMLANLTSKGRNMIIISDTLIKKDDNYFVYAHMKKGGTLSRPGKGWTTKAGAGRVRRTIRTSSTRKRRSTTRAYTVWTRST</sequence>
<keyword evidence="3 6" id="KW-0378">Hydrolase</keyword>
<comment type="similarity">
    <text evidence="1 6">Belongs to the glycosyl hydrolase 31 family.</text>
</comment>
<protein>
    <recommendedName>
        <fullName evidence="7">Glycoside hydrolase family 31 TIM barrel domain-containing protein</fullName>
    </recommendedName>
</protein>
<dbReference type="GO" id="GO:0005975">
    <property type="term" value="P:carbohydrate metabolic process"/>
    <property type="evidence" value="ECO:0007669"/>
    <property type="project" value="InterPro"/>
</dbReference>
<dbReference type="Pfam" id="PF01055">
    <property type="entry name" value="Glyco_hydro_31_2nd"/>
    <property type="match status" value="1"/>
</dbReference>
<dbReference type="SUPFAM" id="SSF51445">
    <property type="entry name" value="(Trans)glycosidases"/>
    <property type="match status" value="1"/>
</dbReference>
<evidence type="ECO:0000256" key="5">
    <source>
        <dbReference type="ARBA" id="ARBA00023295"/>
    </source>
</evidence>
<organism evidence="8 9">
    <name type="scientific">Ramazzottius varieornatus</name>
    <name type="common">Water bear</name>
    <name type="synonym">Tardigrade</name>
    <dbReference type="NCBI Taxonomy" id="947166"/>
    <lineage>
        <taxon>Eukaryota</taxon>
        <taxon>Metazoa</taxon>
        <taxon>Ecdysozoa</taxon>
        <taxon>Tardigrada</taxon>
        <taxon>Eutardigrada</taxon>
        <taxon>Parachela</taxon>
        <taxon>Hypsibioidea</taxon>
        <taxon>Ramazzottiidae</taxon>
        <taxon>Ramazzottius</taxon>
    </lineage>
</organism>
<dbReference type="GO" id="GO:0006491">
    <property type="term" value="P:N-glycan processing"/>
    <property type="evidence" value="ECO:0007669"/>
    <property type="project" value="TreeGrafter"/>
</dbReference>
<evidence type="ECO:0000256" key="1">
    <source>
        <dbReference type="ARBA" id="ARBA00007806"/>
    </source>
</evidence>
<gene>
    <name evidence="8" type="primary">RvY_01879</name>
    <name evidence="8" type="synonym">RvY_01879.4</name>
    <name evidence="8" type="ORF">RvY_01879-4</name>
</gene>
<evidence type="ECO:0000256" key="4">
    <source>
        <dbReference type="ARBA" id="ARBA00023180"/>
    </source>
</evidence>
<evidence type="ECO:0000313" key="8">
    <source>
        <dbReference type="EMBL" id="GAU89315.1"/>
    </source>
</evidence>
<proteinExistence type="inferred from homology"/>
<dbReference type="PANTHER" id="PTHR22762:SF54">
    <property type="entry name" value="BCDNA.GH04962"/>
    <property type="match status" value="1"/>
</dbReference>
<dbReference type="Proteomes" id="UP000186922">
    <property type="component" value="Unassembled WGS sequence"/>
</dbReference>
<evidence type="ECO:0000259" key="7">
    <source>
        <dbReference type="Pfam" id="PF01055"/>
    </source>
</evidence>
<keyword evidence="9" id="KW-1185">Reference proteome</keyword>
<evidence type="ECO:0000256" key="3">
    <source>
        <dbReference type="ARBA" id="ARBA00022801"/>
    </source>
</evidence>
<keyword evidence="4" id="KW-0325">Glycoprotein</keyword>
<name>A0A1D1ULN9_RAMVA</name>
<dbReference type="InterPro" id="IPR017853">
    <property type="entry name" value="GH"/>
</dbReference>
<dbReference type="EMBL" id="BDGG01000001">
    <property type="protein sequence ID" value="GAU89315.1"/>
    <property type="molecule type" value="Genomic_DNA"/>
</dbReference>
<reference evidence="8 9" key="1">
    <citation type="journal article" date="2016" name="Nat. Commun.">
        <title>Extremotolerant tardigrade genome and improved radiotolerance of human cultured cells by tardigrade-unique protein.</title>
        <authorList>
            <person name="Hashimoto T."/>
            <person name="Horikawa D.D."/>
            <person name="Saito Y."/>
            <person name="Kuwahara H."/>
            <person name="Kozuka-Hata H."/>
            <person name="Shin-I T."/>
            <person name="Minakuchi Y."/>
            <person name="Ohishi K."/>
            <person name="Motoyama A."/>
            <person name="Aizu T."/>
            <person name="Enomoto A."/>
            <person name="Kondo K."/>
            <person name="Tanaka S."/>
            <person name="Hara Y."/>
            <person name="Koshikawa S."/>
            <person name="Sagara H."/>
            <person name="Miura T."/>
            <person name="Yokobori S."/>
            <person name="Miyagawa K."/>
            <person name="Suzuki Y."/>
            <person name="Kubo T."/>
            <person name="Oyama M."/>
            <person name="Kohara Y."/>
            <person name="Fujiyama A."/>
            <person name="Arakawa K."/>
            <person name="Katayama T."/>
            <person name="Toyoda A."/>
            <person name="Kunieda T."/>
        </authorList>
    </citation>
    <scope>NUCLEOTIDE SEQUENCE [LARGE SCALE GENOMIC DNA]</scope>
    <source>
        <strain evidence="8 9">YOKOZUNA-1</strain>
    </source>
</reference>
<keyword evidence="2" id="KW-0732">Signal</keyword>
<dbReference type="GO" id="GO:0090599">
    <property type="term" value="F:alpha-glucosidase activity"/>
    <property type="evidence" value="ECO:0007669"/>
    <property type="project" value="TreeGrafter"/>
</dbReference>
<dbReference type="AlphaFoldDB" id="A0A1D1ULN9"/>
<accession>A0A1D1ULN9</accession>
<feature type="domain" description="Glycoside hydrolase family 31 TIM barrel" evidence="7">
    <location>
        <begin position="2"/>
        <end position="100"/>
    </location>
</feature>
<dbReference type="PANTHER" id="PTHR22762">
    <property type="entry name" value="ALPHA-GLUCOSIDASE"/>
    <property type="match status" value="1"/>
</dbReference>
<evidence type="ECO:0000313" key="9">
    <source>
        <dbReference type="Proteomes" id="UP000186922"/>
    </source>
</evidence>
<dbReference type="STRING" id="947166.A0A1D1ULN9"/>
<dbReference type="Gene3D" id="3.20.20.80">
    <property type="entry name" value="Glycosidases"/>
    <property type="match status" value="1"/>
</dbReference>
<comment type="caution">
    <text evidence="8">The sequence shown here is derived from an EMBL/GenBank/DDBJ whole genome shotgun (WGS) entry which is preliminary data.</text>
</comment>